<reference evidence="2 3" key="1">
    <citation type="submission" date="2019-02" db="EMBL/GenBank/DDBJ databases">
        <title>Deep-cultivation of Planctomycetes and their phenomic and genomic characterization uncovers novel biology.</title>
        <authorList>
            <person name="Wiegand S."/>
            <person name="Jogler M."/>
            <person name="Boedeker C."/>
            <person name="Pinto D."/>
            <person name="Vollmers J."/>
            <person name="Rivas-Marin E."/>
            <person name="Kohn T."/>
            <person name="Peeters S.H."/>
            <person name="Heuer A."/>
            <person name="Rast P."/>
            <person name="Oberbeckmann S."/>
            <person name="Bunk B."/>
            <person name="Jeske O."/>
            <person name="Meyerdierks A."/>
            <person name="Storesund J.E."/>
            <person name="Kallscheuer N."/>
            <person name="Luecker S."/>
            <person name="Lage O.M."/>
            <person name="Pohl T."/>
            <person name="Merkel B.J."/>
            <person name="Hornburger P."/>
            <person name="Mueller R.-W."/>
            <person name="Bruemmer F."/>
            <person name="Labrenz M."/>
            <person name="Spormann A.M."/>
            <person name="Op den Camp H."/>
            <person name="Overmann J."/>
            <person name="Amann R."/>
            <person name="Jetten M.S.M."/>
            <person name="Mascher T."/>
            <person name="Medema M.H."/>
            <person name="Devos D.P."/>
            <person name="Kaster A.-K."/>
            <person name="Ovreas L."/>
            <person name="Rohde M."/>
            <person name="Galperin M.Y."/>
            <person name="Jogler C."/>
        </authorList>
    </citation>
    <scope>NUCLEOTIDE SEQUENCE [LARGE SCALE GENOMIC DNA]</scope>
    <source>
        <strain evidence="2 3">K23_9</strain>
    </source>
</reference>
<evidence type="ECO:0000256" key="1">
    <source>
        <dbReference type="SAM" id="MobiDB-lite"/>
    </source>
</evidence>
<accession>A0A517NZ36</accession>
<feature type="compositionally biased region" description="Polar residues" evidence="1">
    <location>
        <begin position="86"/>
        <end position="99"/>
    </location>
</feature>
<dbReference type="EMBL" id="CP036526">
    <property type="protein sequence ID" value="QDT12392.1"/>
    <property type="molecule type" value="Genomic_DNA"/>
</dbReference>
<organism evidence="2 3">
    <name type="scientific">Stieleria marina</name>
    <dbReference type="NCBI Taxonomy" id="1930275"/>
    <lineage>
        <taxon>Bacteria</taxon>
        <taxon>Pseudomonadati</taxon>
        <taxon>Planctomycetota</taxon>
        <taxon>Planctomycetia</taxon>
        <taxon>Pirellulales</taxon>
        <taxon>Pirellulaceae</taxon>
        <taxon>Stieleria</taxon>
    </lineage>
</organism>
<keyword evidence="3" id="KW-1185">Reference proteome</keyword>
<feature type="region of interest" description="Disordered" evidence="1">
    <location>
        <begin position="69"/>
        <end position="105"/>
    </location>
</feature>
<sequence length="105" mass="12315">MYLQKRKLRCRKCGVNLDRVRRTFFERMLFARAAFGCPWCKRRRRVFFSIPRESKIEYGAAVPVNRQLTIRKDQKHAQPSQPTPSAPETDSPETPSQIPRETVGH</sequence>
<gene>
    <name evidence="2" type="ORF">K239x_44020</name>
</gene>
<name>A0A517NZ36_9BACT</name>
<evidence type="ECO:0000313" key="2">
    <source>
        <dbReference type="EMBL" id="QDT12392.1"/>
    </source>
</evidence>
<dbReference type="AlphaFoldDB" id="A0A517NZ36"/>
<protein>
    <submittedName>
        <fullName evidence="2">Uncharacterized protein</fullName>
    </submittedName>
</protein>
<proteinExistence type="predicted"/>
<dbReference type="Proteomes" id="UP000319817">
    <property type="component" value="Chromosome"/>
</dbReference>
<evidence type="ECO:0000313" key="3">
    <source>
        <dbReference type="Proteomes" id="UP000319817"/>
    </source>
</evidence>